<sequence>MLLKLYQKIRRNIREDGLIVDSSSFLVNAMIRCIDFDRPIRVLEIGSGRGAFTSQLLQRLDRESHLDICEIKQEYNPYIESLIEQHPDKSVVLHNCCVTTLLSRPNHYDFVLSSLPLKNFEDSHSDNAFLNQIIKGVQHSLVNNGTYLQYQYFRSNQKDIERIFGKAMDEVSFIPLNILPAFVYQIRKQAAALQTPVTMPVNTSRIA</sequence>
<dbReference type="Gene3D" id="3.40.50.150">
    <property type="entry name" value="Vaccinia Virus protein VP39"/>
    <property type="match status" value="1"/>
</dbReference>
<keyword evidence="2" id="KW-1185">Reference proteome</keyword>
<dbReference type="CDD" id="cd02440">
    <property type="entry name" value="AdoMet_MTases"/>
    <property type="match status" value="1"/>
</dbReference>
<dbReference type="AlphaFoldDB" id="A0A916VJF5"/>
<evidence type="ECO:0008006" key="3">
    <source>
        <dbReference type="Google" id="ProtNLM"/>
    </source>
</evidence>
<reference evidence="1" key="1">
    <citation type="journal article" date="2014" name="Int. J. Syst. Evol. Microbiol.">
        <title>Complete genome sequence of Corynebacterium casei LMG S-19264T (=DSM 44701T), isolated from a smear-ripened cheese.</title>
        <authorList>
            <consortium name="US DOE Joint Genome Institute (JGI-PGF)"/>
            <person name="Walter F."/>
            <person name="Albersmeier A."/>
            <person name="Kalinowski J."/>
            <person name="Ruckert C."/>
        </authorList>
    </citation>
    <scope>NUCLEOTIDE SEQUENCE</scope>
    <source>
        <strain evidence="1">CGMCC 1.15425</strain>
    </source>
</reference>
<dbReference type="EMBL" id="BMIY01000007">
    <property type="protein sequence ID" value="GFZ75659.1"/>
    <property type="molecule type" value="Genomic_DNA"/>
</dbReference>
<evidence type="ECO:0000313" key="1">
    <source>
        <dbReference type="EMBL" id="GFZ75659.1"/>
    </source>
</evidence>
<evidence type="ECO:0000313" key="2">
    <source>
        <dbReference type="Proteomes" id="UP000627715"/>
    </source>
</evidence>
<protein>
    <recommendedName>
        <fullName evidence="3">Methyltransferase domain-containing protein</fullName>
    </recommendedName>
</protein>
<dbReference type="RefSeq" id="WP_068810798.1">
    <property type="nucleotide sequence ID" value="NZ_BMIY01000007.1"/>
</dbReference>
<gene>
    <name evidence="1" type="ORF">GCM10011403_17330</name>
</gene>
<organism evidence="1 2">
    <name type="scientific">Pseudohongiella nitratireducens</name>
    <dbReference type="NCBI Taxonomy" id="1768907"/>
    <lineage>
        <taxon>Bacteria</taxon>
        <taxon>Pseudomonadati</taxon>
        <taxon>Pseudomonadota</taxon>
        <taxon>Gammaproteobacteria</taxon>
        <taxon>Pseudomonadales</taxon>
        <taxon>Pseudohongiellaceae</taxon>
        <taxon>Pseudohongiella</taxon>
    </lineage>
</organism>
<dbReference type="InterPro" id="IPR029063">
    <property type="entry name" value="SAM-dependent_MTases_sf"/>
</dbReference>
<dbReference type="SUPFAM" id="SSF53335">
    <property type="entry name" value="S-adenosyl-L-methionine-dependent methyltransferases"/>
    <property type="match status" value="1"/>
</dbReference>
<name>A0A916VJF5_9GAMM</name>
<proteinExistence type="predicted"/>
<dbReference type="Proteomes" id="UP000627715">
    <property type="component" value="Unassembled WGS sequence"/>
</dbReference>
<comment type="caution">
    <text evidence="1">The sequence shown here is derived from an EMBL/GenBank/DDBJ whole genome shotgun (WGS) entry which is preliminary data.</text>
</comment>
<accession>A0A916VJF5</accession>
<dbReference type="OrthoDB" id="9805585at2"/>
<reference evidence="1" key="2">
    <citation type="submission" date="2020-09" db="EMBL/GenBank/DDBJ databases">
        <authorList>
            <person name="Sun Q."/>
            <person name="Zhou Y."/>
        </authorList>
    </citation>
    <scope>NUCLEOTIDE SEQUENCE</scope>
    <source>
        <strain evidence="1">CGMCC 1.15425</strain>
    </source>
</reference>